<organism evidence="5 6">
    <name type="scientific">Acinetobacter towneri</name>
    <dbReference type="NCBI Taxonomy" id="202956"/>
    <lineage>
        <taxon>Bacteria</taxon>
        <taxon>Pseudomonadati</taxon>
        <taxon>Pseudomonadota</taxon>
        <taxon>Gammaproteobacteria</taxon>
        <taxon>Moraxellales</taxon>
        <taxon>Moraxellaceae</taxon>
        <taxon>Acinetobacter</taxon>
    </lineage>
</organism>
<keyword evidence="3" id="KW-0804">Transcription</keyword>
<dbReference type="Proteomes" id="UP000186931">
    <property type="component" value="Unassembled WGS sequence"/>
</dbReference>
<dbReference type="eggNOG" id="COG0640">
    <property type="taxonomic scope" value="Bacteria"/>
</dbReference>
<evidence type="ECO:0000256" key="3">
    <source>
        <dbReference type="ARBA" id="ARBA00023163"/>
    </source>
</evidence>
<comment type="caution">
    <text evidence="5">The sequence shown here is derived from an EMBL/GenBank/DDBJ whole genome shotgun (WGS) entry which is preliminary data.</text>
</comment>
<evidence type="ECO:0000256" key="1">
    <source>
        <dbReference type="ARBA" id="ARBA00023015"/>
    </source>
</evidence>
<dbReference type="SUPFAM" id="SSF46785">
    <property type="entry name" value="Winged helix' DNA-binding domain"/>
    <property type="match status" value="1"/>
</dbReference>
<dbReference type="Gene3D" id="1.10.10.10">
    <property type="entry name" value="Winged helix-like DNA-binding domain superfamily/Winged helix DNA-binding domain"/>
    <property type="match status" value="1"/>
</dbReference>
<proteinExistence type="predicted"/>
<dbReference type="InterPro" id="IPR051081">
    <property type="entry name" value="HTH_MetalResp_TranReg"/>
</dbReference>
<dbReference type="GO" id="GO:0003677">
    <property type="term" value="F:DNA binding"/>
    <property type="evidence" value="ECO:0007669"/>
    <property type="project" value="UniProtKB-KW"/>
</dbReference>
<dbReference type="GO" id="GO:0003700">
    <property type="term" value="F:DNA-binding transcription factor activity"/>
    <property type="evidence" value="ECO:0007669"/>
    <property type="project" value="InterPro"/>
</dbReference>
<dbReference type="PANTHER" id="PTHR33154">
    <property type="entry name" value="TRANSCRIPTIONAL REGULATOR, ARSR FAMILY"/>
    <property type="match status" value="1"/>
</dbReference>
<dbReference type="InterPro" id="IPR036388">
    <property type="entry name" value="WH-like_DNA-bd_sf"/>
</dbReference>
<reference evidence="5 6" key="1">
    <citation type="submission" date="2016-10" db="EMBL/GenBank/DDBJ databases">
        <title>Genome of airborne Acinetobacter sp. 5-2Ac02 in the hospital environment: Species near to Acinetobacter towneri.</title>
        <authorList>
            <person name="Barbosa B."/>
            <person name="Fernandez-Garcia L."/>
            <person name="Gato E."/>
            <person name="Leao R."/>
            <person name="Albano R."/>
            <person name="Fernandez B."/>
            <person name="Fernandez-Cuenca F."/>
            <person name="Marques E."/>
            <person name="Tomas M."/>
        </authorList>
    </citation>
    <scope>NUCLEOTIDE SEQUENCE [LARGE SCALE GENOMIC DNA]</scope>
    <source>
        <strain evidence="5 6">5-2Ac02</strain>
    </source>
</reference>
<dbReference type="CDD" id="cd00090">
    <property type="entry name" value="HTH_ARSR"/>
    <property type="match status" value="1"/>
</dbReference>
<dbReference type="PANTHER" id="PTHR33154:SF33">
    <property type="entry name" value="TRANSCRIPTIONAL REPRESSOR SDPR"/>
    <property type="match status" value="1"/>
</dbReference>
<accession>A0A1E8DYV8</accession>
<name>A0A1E8DYV8_9GAMM</name>
<dbReference type="InterPro" id="IPR001845">
    <property type="entry name" value="HTH_ArsR_DNA-bd_dom"/>
</dbReference>
<dbReference type="InterPro" id="IPR011991">
    <property type="entry name" value="ArsR-like_HTH"/>
</dbReference>
<keyword evidence="1" id="KW-0805">Transcription regulation</keyword>
<feature type="domain" description="HTH arsR-type" evidence="4">
    <location>
        <begin position="1"/>
        <end position="99"/>
    </location>
</feature>
<dbReference type="SMART" id="SM00418">
    <property type="entry name" value="HTH_ARSR"/>
    <property type="match status" value="1"/>
</dbReference>
<dbReference type="EMBL" id="MKQS01000049">
    <property type="protein sequence ID" value="OFE42464.1"/>
    <property type="molecule type" value="Genomic_DNA"/>
</dbReference>
<dbReference type="InterPro" id="IPR036390">
    <property type="entry name" value="WH_DNA-bd_sf"/>
</dbReference>
<keyword evidence="2" id="KW-0238">DNA-binding</keyword>
<dbReference type="AlphaFoldDB" id="A0A1E8DYV8"/>
<gene>
    <name evidence="5" type="ORF">BJN41_06385</name>
</gene>
<dbReference type="PROSITE" id="PS50987">
    <property type="entry name" value="HTH_ARSR_2"/>
    <property type="match status" value="1"/>
</dbReference>
<evidence type="ECO:0000313" key="5">
    <source>
        <dbReference type="EMBL" id="OFE42464.1"/>
    </source>
</evidence>
<protein>
    <submittedName>
        <fullName evidence="5">Transcriptional regulator</fullName>
    </submittedName>
</protein>
<sequence>MDVDLIFKALANPTRRQILEWLKAPEQFLSVDDCGDFKRGVCAGHIERLGKVSQSTMSNHLSVLQQAGLICAEKYGQWSYFSRNEALIQQYVEYLKHSL</sequence>
<dbReference type="STRING" id="202956.BJN41_06385"/>
<evidence type="ECO:0000259" key="4">
    <source>
        <dbReference type="PROSITE" id="PS50987"/>
    </source>
</evidence>
<evidence type="ECO:0000256" key="2">
    <source>
        <dbReference type="ARBA" id="ARBA00023125"/>
    </source>
</evidence>
<dbReference type="RefSeq" id="WP_070155900.1">
    <property type="nucleotide sequence ID" value="NZ_MKQS01000049.1"/>
</dbReference>
<evidence type="ECO:0000313" key="6">
    <source>
        <dbReference type="Proteomes" id="UP000186931"/>
    </source>
</evidence>